<keyword evidence="2" id="KW-0285">Flavoprotein</keyword>
<evidence type="ECO:0000256" key="2">
    <source>
        <dbReference type="ARBA" id="ARBA00022630"/>
    </source>
</evidence>
<keyword evidence="4" id="KW-0560">Oxidoreductase</keyword>
<dbReference type="RefSeq" id="XP_025362680.1">
    <property type="nucleotide sequence ID" value="XM_025506017.1"/>
</dbReference>
<dbReference type="AlphaFoldDB" id="A0A316UTD8"/>
<gene>
    <name evidence="6" type="ORF">BDZ90DRAFT_231830</name>
</gene>
<evidence type="ECO:0000313" key="7">
    <source>
        <dbReference type="Proteomes" id="UP000245884"/>
    </source>
</evidence>
<proteinExistence type="inferred from homology"/>
<comment type="similarity">
    <text evidence="1">Belongs to the NADH:flavin oxidoreductase/NADH oxidase family.</text>
</comment>
<dbReference type="InterPro" id="IPR051799">
    <property type="entry name" value="NADH_flavin_oxidoreductase"/>
</dbReference>
<dbReference type="STRING" id="1569628.A0A316UTD8"/>
<feature type="domain" description="NADH:flavin oxidoreductase/NADH oxidase N-terminal" evidence="5">
    <location>
        <begin position="24"/>
        <end position="286"/>
    </location>
</feature>
<dbReference type="EMBL" id="KZ819666">
    <property type="protein sequence ID" value="PWN28068.1"/>
    <property type="molecule type" value="Genomic_DNA"/>
</dbReference>
<organism evidence="6 7">
    <name type="scientific">Jaminaea rosea</name>
    <dbReference type="NCBI Taxonomy" id="1569628"/>
    <lineage>
        <taxon>Eukaryota</taxon>
        <taxon>Fungi</taxon>
        <taxon>Dikarya</taxon>
        <taxon>Basidiomycota</taxon>
        <taxon>Ustilaginomycotina</taxon>
        <taxon>Exobasidiomycetes</taxon>
        <taxon>Microstromatales</taxon>
        <taxon>Microstromatales incertae sedis</taxon>
        <taxon>Jaminaea</taxon>
    </lineage>
</organism>
<evidence type="ECO:0000256" key="1">
    <source>
        <dbReference type="ARBA" id="ARBA00005979"/>
    </source>
</evidence>
<evidence type="ECO:0000259" key="5">
    <source>
        <dbReference type="Pfam" id="PF00724"/>
    </source>
</evidence>
<reference evidence="6 7" key="1">
    <citation type="journal article" date="2018" name="Mol. Biol. Evol.">
        <title>Broad Genomic Sampling Reveals a Smut Pathogenic Ancestry of the Fungal Clade Ustilaginomycotina.</title>
        <authorList>
            <person name="Kijpornyongpan T."/>
            <person name="Mondo S.J."/>
            <person name="Barry K."/>
            <person name="Sandor L."/>
            <person name="Lee J."/>
            <person name="Lipzen A."/>
            <person name="Pangilinan J."/>
            <person name="LaButti K."/>
            <person name="Hainaut M."/>
            <person name="Henrissat B."/>
            <person name="Grigoriev I.V."/>
            <person name="Spatafora J.W."/>
            <person name="Aime M.C."/>
        </authorList>
    </citation>
    <scope>NUCLEOTIDE SEQUENCE [LARGE SCALE GENOMIC DNA]</scope>
    <source>
        <strain evidence="6 7">MCA 5214</strain>
    </source>
</reference>
<dbReference type="Proteomes" id="UP000245884">
    <property type="component" value="Unassembled WGS sequence"/>
</dbReference>
<keyword evidence="3" id="KW-0288">FMN</keyword>
<dbReference type="SUPFAM" id="SSF51395">
    <property type="entry name" value="FMN-linked oxidoreductases"/>
    <property type="match status" value="1"/>
</dbReference>
<keyword evidence="7" id="KW-1185">Reference proteome</keyword>
<dbReference type="OrthoDB" id="1663137at2759"/>
<protein>
    <submittedName>
        <fullName evidence="6">FMN-linked oxidoreductase</fullName>
    </submittedName>
</protein>
<dbReference type="GO" id="GO:0010181">
    <property type="term" value="F:FMN binding"/>
    <property type="evidence" value="ECO:0007669"/>
    <property type="project" value="InterPro"/>
</dbReference>
<dbReference type="GO" id="GO:0016491">
    <property type="term" value="F:oxidoreductase activity"/>
    <property type="evidence" value="ECO:0007669"/>
    <property type="project" value="UniProtKB-KW"/>
</dbReference>
<evidence type="ECO:0000313" key="6">
    <source>
        <dbReference type="EMBL" id="PWN28068.1"/>
    </source>
</evidence>
<accession>A0A316UTD8</accession>
<name>A0A316UTD8_9BASI</name>
<sequence>MASSSSSAQLLSTPVPLPCGRVVPNRLCKAPMVEMQAPLGGGPLGDKELRIYEEWAEGGWGMIITGNIAIDETHLGTPWDVNFKQSVPSEHMEQFKRYAAVCKSGRAAGGGASAEKPLAIVQLVHAGRQSSRGSGRYPWVPAIAPSAVPMATAKGALPWPISSVFDWALWGPCRAMTTSEVQQLIKRFADSAVLCHDAGFDGVELHGSHGYMLAAFLSPRTNQRTDQYGGSARNRFRIVEEIIKEVRSRVPSSFVVGIKLNSADYVQGGLTEEDALQNVQWLAEMGGCDFVEISGGNYENPSFMMHDFDAEGETRKLSQQDNGGEAAVKPKEVKESTKKREAFFAGFANRAAGMLPKGQEGGKAPMALMVTGGLRSRRGCAQAIEQSSVSLCGMARASALDPKLPLKFCDASLSDERAAVPIPKLAEKPPALMSLLPLKLAGAGWTTLYHAMQMARMVNGKEPDVKAGSWELLKGLFGPQSRT</sequence>
<evidence type="ECO:0000256" key="3">
    <source>
        <dbReference type="ARBA" id="ARBA00022643"/>
    </source>
</evidence>
<dbReference type="PANTHER" id="PTHR43656">
    <property type="entry name" value="BINDING OXIDOREDUCTASE, PUTATIVE (AFU_ORTHOLOGUE AFUA_2G08260)-RELATED"/>
    <property type="match status" value="1"/>
</dbReference>
<dbReference type="Gene3D" id="3.20.20.70">
    <property type="entry name" value="Aldolase class I"/>
    <property type="match status" value="1"/>
</dbReference>
<dbReference type="GeneID" id="37027840"/>
<dbReference type="InterPro" id="IPR001155">
    <property type="entry name" value="OxRdtase_FMN_N"/>
</dbReference>
<dbReference type="PANTHER" id="PTHR43656:SF2">
    <property type="entry name" value="BINDING OXIDOREDUCTASE, PUTATIVE (AFU_ORTHOLOGUE AFUA_2G08260)-RELATED"/>
    <property type="match status" value="1"/>
</dbReference>
<dbReference type="Pfam" id="PF00724">
    <property type="entry name" value="Oxidored_FMN"/>
    <property type="match status" value="1"/>
</dbReference>
<dbReference type="InterPro" id="IPR013785">
    <property type="entry name" value="Aldolase_TIM"/>
</dbReference>
<evidence type="ECO:0000256" key="4">
    <source>
        <dbReference type="ARBA" id="ARBA00023002"/>
    </source>
</evidence>